<comment type="caution">
    <text evidence="2">The sequence shown here is derived from an EMBL/GenBank/DDBJ whole genome shotgun (WGS) entry which is preliminary data.</text>
</comment>
<gene>
    <name evidence="2" type="ORF">JOC73_000300</name>
</gene>
<dbReference type="Pfam" id="PF00583">
    <property type="entry name" value="Acetyltransf_1"/>
    <property type="match status" value="1"/>
</dbReference>
<proteinExistence type="predicted"/>
<dbReference type="InterPro" id="IPR000182">
    <property type="entry name" value="GNAT_dom"/>
</dbReference>
<dbReference type="EMBL" id="JAFBEE010000001">
    <property type="protein sequence ID" value="MBM7613792.1"/>
    <property type="molecule type" value="Genomic_DNA"/>
</dbReference>
<dbReference type="Proteomes" id="UP001314796">
    <property type="component" value="Unassembled WGS sequence"/>
</dbReference>
<dbReference type="RefSeq" id="WP_204400058.1">
    <property type="nucleotide sequence ID" value="NZ_JAFBEE010000001.1"/>
</dbReference>
<sequence>MEYRELKREELQLFIKIDRREIIEGIYYFRDGELVLEKEYFDVKGFPPDEQEDILERLIKIHEEAGYIAGAFDGDQLVGITSLESKPRGSRQHQLKMDILYINSDYRGKGVGKRLVEMVKDKARDMGAECLYISATPSENTVHFYLGMGCRLAKEVDPELFKLEPLDIHMELPLRIHQHKL</sequence>
<dbReference type="InterPro" id="IPR016181">
    <property type="entry name" value="Acyl_CoA_acyltransferase"/>
</dbReference>
<dbReference type="PROSITE" id="PS51186">
    <property type="entry name" value="GNAT"/>
    <property type="match status" value="1"/>
</dbReference>
<accession>A0ABS2NLH8</accession>
<dbReference type="CDD" id="cd04301">
    <property type="entry name" value="NAT_SF"/>
    <property type="match status" value="1"/>
</dbReference>
<evidence type="ECO:0000313" key="2">
    <source>
        <dbReference type="EMBL" id="MBM7613792.1"/>
    </source>
</evidence>
<organism evidence="2 3">
    <name type="scientific">Alkaliphilus hydrothermalis</name>
    <dbReference type="NCBI Taxonomy" id="1482730"/>
    <lineage>
        <taxon>Bacteria</taxon>
        <taxon>Bacillati</taxon>
        <taxon>Bacillota</taxon>
        <taxon>Clostridia</taxon>
        <taxon>Peptostreptococcales</taxon>
        <taxon>Natronincolaceae</taxon>
        <taxon>Alkaliphilus</taxon>
    </lineage>
</organism>
<protein>
    <submittedName>
        <fullName evidence="2">GNAT superfamily N-acetyltransferase</fullName>
    </submittedName>
</protein>
<dbReference type="Gene3D" id="3.40.630.30">
    <property type="match status" value="1"/>
</dbReference>
<feature type="domain" description="N-acetyltransferase" evidence="1">
    <location>
        <begin position="1"/>
        <end position="175"/>
    </location>
</feature>
<name>A0ABS2NLH8_9FIRM</name>
<dbReference type="SUPFAM" id="SSF55729">
    <property type="entry name" value="Acyl-CoA N-acyltransferases (Nat)"/>
    <property type="match status" value="1"/>
</dbReference>
<keyword evidence="3" id="KW-1185">Reference proteome</keyword>
<evidence type="ECO:0000259" key="1">
    <source>
        <dbReference type="PROSITE" id="PS51186"/>
    </source>
</evidence>
<evidence type="ECO:0000313" key="3">
    <source>
        <dbReference type="Proteomes" id="UP001314796"/>
    </source>
</evidence>
<reference evidence="2 3" key="1">
    <citation type="submission" date="2021-01" db="EMBL/GenBank/DDBJ databases">
        <title>Genomic Encyclopedia of Type Strains, Phase IV (KMG-IV): sequencing the most valuable type-strain genomes for metagenomic binning, comparative biology and taxonomic classification.</title>
        <authorList>
            <person name="Goeker M."/>
        </authorList>
    </citation>
    <scope>NUCLEOTIDE SEQUENCE [LARGE SCALE GENOMIC DNA]</scope>
    <source>
        <strain evidence="2 3">DSM 25890</strain>
    </source>
</reference>